<dbReference type="EMBL" id="JANAWD010000206">
    <property type="protein sequence ID" value="KAJ3483970.1"/>
    <property type="molecule type" value="Genomic_DNA"/>
</dbReference>
<proteinExistence type="predicted"/>
<evidence type="ECO:0000313" key="2">
    <source>
        <dbReference type="EMBL" id="KAJ3483970.1"/>
    </source>
</evidence>
<feature type="domain" description="Reverse transcriptase Ty1/copia-type" evidence="1">
    <location>
        <begin position="175"/>
        <end position="252"/>
    </location>
</feature>
<evidence type="ECO:0000313" key="3">
    <source>
        <dbReference type="Proteomes" id="UP001212997"/>
    </source>
</evidence>
<dbReference type="InterPro" id="IPR013103">
    <property type="entry name" value="RVT_2"/>
</dbReference>
<reference evidence="2" key="1">
    <citation type="submission" date="2022-07" db="EMBL/GenBank/DDBJ databases">
        <title>Genome Sequence of Physisporinus lineatus.</title>
        <authorList>
            <person name="Buettner E."/>
        </authorList>
    </citation>
    <scope>NUCLEOTIDE SEQUENCE</scope>
    <source>
        <strain evidence="2">VT162</strain>
    </source>
</reference>
<gene>
    <name evidence="2" type="ORF">NLI96_g5949</name>
</gene>
<protein>
    <recommendedName>
        <fullName evidence="1">Reverse transcriptase Ty1/copia-type domain-containing protein</fullName>
    </recommendedName>
</protein>
<dbReference type="Proteomes" id="UP001212997">
    <property type="component" value="Unassembled WGS sequence"/>
</dbReference>
<accession>A0AAD5YGF2</accession>
<feature type="domain" description="Reverse transcriptase Ty1/copia-type" evidence="1">
    <location>
        <begin position="255"/>
        <end position="358"/>
    </location>
</feature>
<keyword evidence="3" id="KW-1185">Reference proteome</keyword>
<organism evidence="2 3">
    <name type="scientific">Meripilus lineatus</name>
    <dbReference type="NCBI Taxonomy" id="2056292"/>
    <lineage>
        <taxon>Eukaryota</taxon>
        <taxon>Fungi</taxon>
        <taxon>Dikarya</taxon>
        <taxon>Basidiomycota</taxon>
        <taxon>Agaricomycotina</taxon>
        <taxon>Agaricomycetes</taxon>
        <taxon>Polyporales</taxon>
        <taxon>Meripilaceae</taxon>
        <taxon>Meripilus</taxon>
    </lineage>
</organism>
<dbReference type="Pfam" id="PF07727">
    <property type="entry name" value="RVT_2"/>
    <property type="match status" value="2"/>
</dbReference>
<name>A0AAD5YGF2_9APHY</name>
<evidence type="ECO:0000259" key="1">
    <source>
        <dbReference type="Pfam" id="PF07727"/>
    </source>
</evidence>
<comment type="caution">
    <text evidence="2">The sequence shown here is derived from an EMBL/GenBank/DDBJ whole genome shotgun (WGS) entry which is preliminary data.</text>
</comment>
<sequence>MPPSVPVETNCLEGEPAATLENKMLDPIKPATAAIKELSTPATILPVPPTPAMIFHTPKSSPVTPVINYLSFISIPSKSASKPAPALAPTSRPLRSTASCINYKQYRKTRQRVPGPAPEANLCFLTELGHDAPETLAEAQAHLNWPEWETAMKAEMAQLHQLHTYSLKDLPPDRKAIIKYKAQLVAQRFLQIPGQDFSATFTPVIHLESFQALLIIAAVLDWEIHQIDVIGAYLNSDLDKSIYMKQPPGFSNALAYTRIHPDYCVYIKTFTDSDLVIVIIHIDDMALLGTTITIINCAKDEICSHLNVTNLGEIQTFVGLKITRDRSAHTFTISQPYYINVILQHLNMEASHPVSTPLDPTSKLEPTPSDFDQSLMTNIPYQAAIGSLMYAAIATCSDISFTVQALSQFNTQSCDRYLPGSYHSPSIPASIYLTLICFQSQYMSKES</sequence>
<dbReference type="AlphaFoldDB" id="A0AAD5YGF2"/>